<evidence type="ECO:0000313" key="8">
    <source>
        <dbReference type="RefSeq" id="XP_023174845.2"/>
    </source>
</evidence>
<feature type="transmembrane region" description="Helical" evidence="6">
    <location>
        <begin position="102"/>
        <end position="123"/>
    </location>
</feature>
<dbReference type="GO" id="GO:0005886">
    <property type="term" value="C:plasma membrane"/>
    <property type="evidence" value="ECO:0007669"/>
    <property type="project" value="UniProtKB-SubCell"/>
</dbReference>
<keyword evidence="3 6" id="KW-0812">Transmembrane</keyword>
<dbReference type="InterPro" id="IPR013604">
    <property type="entry name" value="7TM_chemorcpt"/>
</dbReference>
<organism evidence="7 8">
    <name type="scientific">Drosophila hydei</name>
    <name type="common">Fruit fly</name>
    <dbReference type="NCBI Taxonomy" id="7224"/>
    <lineage>
        <taxon>Eukaryota</taxon>
        <taxon>Metazoa</taxon>
        <taxon>Ecdysozoa</taxon>
        <taxon>Arthropoda</taxon>
        <taxon>Hexapoda</taxon>
        <taxon>Insecta</taxon>
        <taxon>Pterygota</taxon>
        <taxon>Neoptera</taxon>
        <taxon>Endopterygota</taxon>
        <taxon>Diptera</taxon>
        <taxon>Brachycera</taxon>
        <taxon>Muscomorpha</taxon>
        <taxon>Ephydroidea</taxon>
        <taxon>Drosophilidae</taxon>
        <taxon>Drosophila</taxon>
    </lineage>
</organism>
<keyword evidence="5 6" id="KW-0472">Membrane</keyword>
<dbReference type="Proteomes" id="UP000504633">
    <property type="component" value="Unplaced"/>
</dbReference>
<dbReference type="GeneID" id="111602125"/>
<keyword evidence="4 6" id="KW-1133">Transmembrane helix</keyword>
<reference evidence="8" key="1">
    <citation type="submission" date="2025-08" db="UniProtKB">
        <authorList>
            <consortium name="RefSeq"/>
        </authorList>
    </citation>
    <scope>IDENTIFICATION</scope>
    <source>
        <strain evidence="8">15085-1641.00</strain>
        <tissue evidence="8">Whole body</tissue>
    </source>
</reference>
<keyword evidence="2" id="KW-1003">Cell membrane</keyword>
<dbReference type="Pfam" id="PF08395">
    <property type="entry name" value="7tm_7"/>
    <property type="match status" value="1"/>
</dbReference>
<dbReference type="OrthoDB" id="6366728at2759"/>
<feature type="transmembrane region" description="Helical" evidence="6">
    <location>
        <begin position="59"/>
        <end position="82"/>
    </location>
</feature>
<evidence type="ECO:0000256" key="5">
    <source>
        <dbReference type="ARBA" id="ARBA00023136"/>
    </source>
</evidence>
<evidence type="ECO:0000256" key="6">
    <source>
        <dbReference type="SAM" id="Phobius"/>
    </source>
</evidence>
<accession>A0A6J1M4G3</accession>
<dbReference type="KEGG" id="dhe:111602125"/>
<dbReference type="AlphaFoldDB" id="A0A6J1M4G3"/>
<sequence length="235" mass="27807">MLRHDSRTPRCWRLALRRIFNAQDFYDSIRPMIGLGLVLGITPYFVCRGGCHGERVVRETWYGFANAISRWLLIAFCYTYTLMHKESLIGYFMRNHISQMSARIHDIIGIGVGIVIFIMPIFLRRHLRHAMEKLVRIDRRLDRLHFPVSYRQILYQVLLELLLISALDATIIIICLVCLDNMEVRPSYQLTFIMMYELITISITICMFCLFAGSIHRRFKRLQKKPRRELSYANN</sequence>
<protein>
    <submittedName>
        <fullName evidence="8">Uncharacterized protein LOC111602125</fullName>
    </submittedName>
</protein>
<evidence type="ECO:0000256" key="4">
    <source>
        <dbReference type="ARBA" id="ARBA00022989"/>
    </source>
</evidence>
<gene>
    <name evidence="8" type="primary">LOC111602125</name>
</gene>
<proteinExistence type="predicted"/>
<evidence type="ECO:0000256" key="2">
    <source>
        <dbReference type="ARBA" id="ARBA00022475"/>
    </source>
</evidence>
<feature type="transmembrane region" description="Helical" evidence="6">
    <location>
        <begin position="153"/>
        <end position="179"/>
    </location>
</feature>
<evidence type="ECO:0000256" key="3">
    <source>
        <dbReference type="ARBA" id="ARBA00022692"/>
    </source>
</evidence>
<evidence type="ECO:0000256" key="1">
    <source>
        <dbReference type="ARBA" id="ARBA00004651"/>
    </source>
</evidence>
<keyword evidence="7" id="KW-1185">Reference proteome</keyword>
<feature type="transmembrane region" description="Helical" evidence="6">
    <location>
        <begin position="29"/>
        <end position="47"/>
    </location>
</feature>
<comment type="subcellular location">
    <subcellularLocation>
        <location evidence="1">Cell membrane</location>
        <topology evidence="1">Multi-pass membrane protein</topology>
    </subcellularLocation>
</comment>
<dbReference type="GO" id="GO:0050909">
    <property type="term" value="P:sensory perception of taste"/>
    <property type="evidence" value="ECO:0007669"/>
    <property type="project" value="InterPro"/>
</dbReference>
<evidence type="ECO:0000313" key="7">
    <source>
        <dbReference type="Proteomes" id="UP000504633"/>
    </source>
</evidence>
<name>A0A6J1M4G3_DROHY</name>
<feature type="transmembrane region" description="Helical" evidence="6">
    <location>
        <begin position="191"/>
        <end position="215"/>
    </location>
</feature>
<dbReference type="RefSeq" id="XP_023174845.2">
    <property type="nucleotide sequence ID" value="XM_023319077.2"/>
</dbReference>